<protein>
    <submittedName>
        <fullName evidence="2">SPOSA6832_03335-mRNA-1:cds</fullName>
    </submittedName>
</protein>
<keyword evidence="3" id="KW-1185">Reference proteome</keyword>
<feature type="compositionally biased region" description="Low complexity" evidence="1">
    <location>
        <begin position="359"/>
        <end position="368"/>
    </location>
</feature>
<reference evidence="3" key="1">
    <citation type="submission" date="2015-02" db="EMBL/GenBank/DDBJ databases">
        <authorList>
            <person name="Gon?alves P."/>
        </authorList>
    </citation>
    <scope>NUCLEOTIDE SEQUENCE [LARGE SCALE GENOMIC DNA]</scope>
</reference>
<dbReference type="OrthoDB" id="3981028at2759"/>
<feature type="compositionally biased region" description="Basic and acidic residues" evidence="1">
    <location>
        <begin position="303"/>
        <end position="333"/>
    </location>
</feature>
<feature type="region of interest" description="Disordered" evidence="1">
    <location>
        <begin position="303"/>
        <end position="419"/>
    </location>
</feature>
<proteinExistence type="predicted"/>
<organism evidence="2 3">
    <name type="scientific">Sporidiobolus salmonicolor</name>
    <name type="common">Yeast-like fungus</name>
    <name type="synonym">Sporobolomyces salmonicolor</name>
    <dbReference type="NCBI Taxonomy" id="5005"/>
    <lineage>
        <taxon>Eukaryota</taxon>
        <taxon>Fungi</taxon>
        <taxon>Dikarya</taxon>
        <taxon>Basidiomycota</taxon>
        <taxon>Pucciniomycotina</taxon>
        <taxon>Microbotryomycetes</taxon>
        <taxon>Sporidiobolales</taxon>
        <taxon>Sporidiobolaceae</taxon>
        <taxon>Sporobolomyces</taxon>
    </lineage>
</organism>
<feature type="compositionally biased region" description="Pro residues" evidence="1">
    <location>
        <begin position="369"/>
        <end position="379"/>
    </location>
</feature>
<evidence type="ECO:0000313" key="3">
    <source>
        <dbReference type="Proteomes" id="UP000243876"/>
    </source>
</evidence>
<feature type="compositionally biased region" description="Low complexity" evidence="1">
    <location>
        <begin position="380"/>
        <end position="417"/>
    </location>
</feature>
<evidence type="ECO:0000256" key="1">
    <source>
        <dbReference type="SAM" id="MobiDB-lite"/>
    </source>
</evidence>
<gene>
    <name evidence="2" type="primary">SPOSA6832_03335</name>
</gene>
<dbReference type="Proteomes" id="UP000243876">
    <property type="component" value="Unassembled WGS sequence"/>
</dbReference>
<name>A0A0D6EPP7_SPOSA</name>
<sequence>MAAATPPINGLPSSLAAARKHYNAATRSFLVRDYPATASSLQDALSALPPVAPDAWFRALEQSGPRPAEIDLKRRCDILQITFLATVRSSASALSPAPHLSSLLQLPPAALIKALWSSALQSSASSSEPSASEPGEILPSPRAAFLHPSIAIALTLAALKVDEPRLARSVAEAWLGSAGAEVERVVWEASQAIDWATELPLDGVGASGGNLSSSSVLGGKDKDKPDSKKTLVGAWIKLLDLLVLHVLPKLGEWEAAGDFVRLQGVENGGWIPDERVEATLLRLTQLQQEEAATTAFRMQRHQELEAAKAAAKRESRSSAKDRDKGKGRVREGSPKSGGGSGGDSPASSPGKKSSRGQHSSGKSAVSPASSPPSRSPTVPPASGFAGLRSSLSSYLARPPPSSSSSLSATSTTATPPSSKNPFSAVASYFRYHYSTDPVRLLSLICFFLALTTWMRRRFSLRRGRAEGGGLRIGDGVRLVLGKVAETARMATKVTM</sequence>
<dbReference type="EMBL" id="CENE01000015">
    <property type="protein sequence ID" value="CEQ41580.1"/>
    <property type="molecule type" value="Genomic_DNA"/>
</dbReference>
<evidence type="ECO:0000313" key="2">
    <source>
        <dbReference type="EMBL" id="CEQ41580.1"/>
    </source>
</evidence>
<dbReference type="AlphaFoldDB" id="A0A0D6EPP7"/>
<accession>A0A0D6EPP7</accession>